<reference evidence="6" key="1">
    <citation type="journal article" date="2021" name="Environ. Microbiol.">
        <title>New insights into the diversity and evolution of the archaeal mobilome from three complete genomes of Saccharolobus shibatae.</title>
        <authorList>
            <person name="Medvedeva S."/>
            <person name="Brandt D."/>
            <person name="Cvirkaite-Krupovic V."/>
            <person name="Liu Y."/>
            <person name="Severinov K."/>
            <person name="Ishino S."/>
            <person name="Ishino Y."/>
            <person name="Prangishvili D."/>
            <person name="Kalinowski J."/>
            <person name="Krupovic M."/>
        </authorList>
    </citation>
    <scope>NUCLEOTIDE SEQUENCE</scope>
    <source>
        <strain evidence="6">B12</strain>
    </source>
</reference>
<dbReference type="OrthoDB" id="205890at2157"/>
<dbReference type="NCBIfam" id="NF006130">
    <property type="entry name" value="PRK08274.1"/>
    <property type="match status" value="1"/>
</dbReference>
<dbReference type="AlphaFoldDB" id="A0A8F5GT99"/>
<organism evidence="6 7">
    <name type="scientific">Saccharolobus shibatae (strain ATCC 51178 / DSM 5389 / JCM 8931 / NBRC 15437 / B12)</name>
    <name type="common">Sulfolobus shibatae</name>
    <dbReference type="NCBI Taxonomy" id="523848"/>
    <lineage>
        <taxon>Archaea</taxon>
        <taxon>Thermoproteota</taxon>
        <taxon>Thermoprotei</taxon>
        <taxon>Sulfolobales</taxon>
        <taxon>Sulfolobaceae</taxon>
        <taxon>Saccharolobus</taxon>
    </lineage>
</organism>
<keyword evidence="3" id="KW-0274">FAD</keyword>
<proteinExistence type="predicted"/>
<evidence type="ECO:0000256" key="3">
    <source>
        <dbReference type="ARBA" id="ARBA00022827"/>
    </source>
</evidence>
<dbReference type="EMBL" id="CP077717">
    <property type="protein sequence ID" value="QXJ28723.1"/>
    <property type="molecule type" value="Genomic_DNA"/>
</dbReference>
<evidence type="ECO:0000256" key="2">
    <source>
        <dbReference type="ARBA" id="ARBA00022630"/>
    </source>
</evidence>
<evidence type="ECO:0000313" key="7">
    <source>
        <dbReference type="Proteomes" id="UP000694018"/>
    </source>
</evidence>
<dbReference type="PANTHER" id="PTHR43400">
    <property type="entry name" value="FUMARATE REDUCTASE"/>
    <property type="match status" value="1"/>
</dbReference>
<name>A0A8F5GT99_SACSH</name>
<dbReference type="GO" id="GO:0016491">
    <property type="term" value="F:oxidoreductase activity"/>
    <property type="evidence" value="ECO:0007669"/>
    <property type="project" value="UniProtKB-KW"/>
</dbReference>
<keyword evidence="4" id="KW-0560">Oxidoreductase</keyword>
<dbReference type="NCBIfam" id="TIGR02485">
    <property type="entry name" value="CobZ_N-term"/>
    <property type="match status" value="1"/>
</dbReference>
<dbReference type="GeneID" id="65563154"/>
<evidence type="ECO:0000313" key="6">
    <source>
        <dbReference type="EMBL" id="QXJ28723.1"/>
    </source>
</evidence>
<dbReference type="InterPro" id="IPR050315">
    <property type="entry name" value="FAD-oxidoreductase_2"/>
</dbReference>
<evidence type="ECO:0000256" key="4">
    <source>
        <dbReference type="ARBA" id="ARBA00023002"/>
    </source>
</evidence>
<sequence>METYDVIVVGGGNAGLVASITAAELGKKVLLIEAAPPNERGGNTKYTRDIRYAHSSEDKFTSGEYTKIELFNDLKGVSGDGFNQQLVNMVIDESESIPDWMLKHGIIFKGSIRGTLGLSRTNAFFLGGGKALVNTYYRVAEKLGVKVLYSSTLVDFNIKDNRCESIVVYSKEGEREIPVKSLILASGGFEANVDKLKEVWGERANNFIVRGTKHNRGIPLFQLIKYGAETVGPKKGGHMVAVDARAPKFDGGIVTRIDAIPVGIVLNKRGERFYDEGEDMWPKRYAIWGQLIAEQPDQIAYAIIDSKMVNDFMPTAYPPITAMSLDPLLSQLEIDKEKAVSTINSYNQAVVEKGNCNLSILDECHTVGIQPPKSHWARKIDTPPFYAYPLKPGLTFTYMGLKVNKEARVLTSDGEFENIFATGEIMSGNVLTRGYLGGFGLTIGTVFGWRAGEYASGKH</sequence>
<dbReference type="InterPro" id="IPR003953">
    <property type="entry name" value="FAD-dep_OxRdtase_2_FAD-bd"/>
</dbReference>
<dbReference type="Proteomes" id="UP000694018">
    <property type="component" value="Chromosome"/>
</dbReference>
<dbReference type="RefSeq" id="WP_218265789.1">
    <property type="nucleotide sequence ID" value="NZ_CP077717.1"/>
</dbReference>
<protein>
    <submittedName>
        <fullName evidence="6">Tricarballylate dehydrogenase, TcuA</fullName>
    </submittedName>
</protein>
<gene>
    <name evidence="6" type="ORF">J5U23_01592</name>
</gene>
<evidence type="ECO:0000259" key="5">
    <source>
        <dbReference type="Pfam" id="PF00890"/>
    </source>
</evidence>
<dbReference type="KEGG" id="sshi:J5U23_01592"/>
<keyword evidence="2" id="KW-0285">Flavoprotein</keyword>
<accession>A0A8F5GT99</accession>
<dbReference type="Pfam" id="PF00890">
    <property type="entry name" value="FAD_binding_2"/>
    <property type="match status" value="1"/>
</dbReference>
<feature type="domain" description="FAD-dependent oxidoreductase 2 FAD-binding" evidence="5">
    <location>
        <begin position="5"/>
        <end position="430"/>
    </location>
</feature>
<dbReference type="PANTHER" id="PTHR43400:SF7">
    <property type="entry name" value="FAD-DEPENDENT OXIDOREDUCTASE 2 FAD BINDING DOMAIN-CONTAINING PROTEIN"/>
    <property type="match status" value="1"/>
</dbReference>
<comment type="cofactor">
    <cofactor evidence="1">
        <name>FAD</name>
        <dbReference type="ChEBI" id="CHEBI:57692"/>
    </cofactor>
</comment>
<evidence type="ECO:0000256" key="1">
    <source>
        <dbReference type="ARBA" id="ARBA00001974"/>
    </source>
</evidence>
<dbReference type="InterPro" id="IPR012831">
    <property type="entry name" value="CobZ"/>
</dbReference>